<feature type="domain" description="Bacterial sugar transferase" evidence="10">
    <location>
        <begin position="5"/>
        <end position="195"/>
    </location>
</feature>
<dbReference type="PANTHER" id="PTHR30576">
    <property type="entry name" value="COLANIC BIOSYNTHESIS UDP-GLUCOSE LIPID CARRIER TRANSFERASE"/>
    <property type="match status" value="1"/>
</dbReference>
<comment type="caution">
    <text evidence="11">The sequence shown here is derived from an EMBL/GenBank/DDBJ whole genome shotgun (WGS) entry which is preliminary data.</text>
</comment>
<dbReference type="GO" id="GO:0016740">
    <property type="term" value="F:transferase activity"/>
    <property type="evidence" value="ECO:0007669"/>
    <property type="project" value="UniProtKB-KW"/>
</dbReference>
<evidence type="ECO:0000256" key="8">
    <source>
        <dbReference type="ARBA" id="ARBA00023169"/>
    </source>
</evidence>
<keyword evidence="5 9" id="KW-0812">Transmembrane</keyword>
<organism evidence="11 12">
    <name type="scientific">Acetobacter fallax</name>
    <dbReference type="NCBI Taxonomy" id="1737473"/>
    <lineage>
        <taxon>Bacteria</taxon>
        <taxon>Pseudomonadati</taxon>
        <taxon>Pseudomonadota</taxon>
        <taxon>Alphaproteobacteria</taxon>
        <taxon>Acetobacterales</taxon>
        <taxon>Acetobacteraceae</taxon>
        <taxon>Acetobacter</taxon>
    </lineage>
</organism>
<dbReference type="PANTHER" id="PTHR30576:SF4">
    <property type="entry name" value="UNDECAPRENYL-PHOSPHATE GALACTOSE PHOSPHOTRANSFERASE"/>
    <property type="match status" value="1"/>
</dbReference>
<evidence type="ECO:0000256" key="5">
    <source>
        <dbReference type="ARBA" id="ARBA00022692"/>
    </source>
</evidence>
<evidence type="ECO:0000256" key="2">
    <source>
        <dbReference type="ARBA" id="ARBA00006464"/>
    </source>
</evidence>
<dbReference type="Proteomes" id="UP000615326">
    <property type="component" value="Unassembled WGS sequence"/>
</dbReference>
<evidence type="ECO:0000313" key="12">
    <source>
        <dbReference type="Proteomes" id="UP000615326"/>
    </source>
</evidence>
<evidence type="ECO:0000256" key="6">
    <source>
        <dbReference type="ARBA" id="ARBA00022989"/>
    </source>
</evidence>
<protein>
    <submittedName>
        <fullName evidence="11">Sugar transferase</fullName>
    </submittedName>
</protein>
<keyword evidence="6 9" id="KW-1133">Transmembrane helix</keyword>
<keyword evidence="12" id="KW-1185">Reference proteome</keyword>
<dbReference type="EMBL" id="WOSW01000019">
    <property type="protein sequence ID" value="NHO33036.1"/>
    <property type="molecule type" value="Genomic_DNA"/>
</dbReference>
<evidence type="ECO:0000256" key="9">
    <source>
        <dbReference type="SAM" id="Phobius"/>
    </source>
</evidence>
<evidence type="ECO:0000259" key="10">
    <source>
        <dbReference type="Pfam" id="PF02397"/>
    </source>
</evidence>
<gene>
    <name evidence="11" type="ORF">GOB84_10800</name>
</gene>
<proteinExistence type="inferred from homology"/>
<feature type="transmembrane region" description="Helical" evidence="9">
    <location>
        <begin position="6"/>
        <end position="31"/>
    </location>
</feature>
<evidence type="ECO:0000256" key="4">
    <source>
        <dbReference type="ARBA" id="ARBA00022679"/>
    </source>
</evidence>
<keyword evidence="3" id="KW-1003">Cell membrane</keyword>
<evidence type="ECO:0000256" key="1">
    <source>
        <dbReference type="ARBA" id="ARBA00004236"/>
    </source>
</evidence>
<dbReference type="InterPro" id="IPR003362">
    <property type="entry name" value="Bact_transf"/>
</dbReference>
<keyword evidence="8" id="KW-0270">Exopolysaccharide synthesis</keyword>
<evidence type="ECO:0000256" key="7">
    <source>
        <dbReference type="ARBA" id="ARBA00023136"/>
    </source>
</evidence>
<sequence>MRPVKVAFDVLMAAILFLAALPVFAIIWLLVRWDGGPGFYGHLRIGKHGVPFHCLKFRTMTVNSDQALADHLASNPAAAIEWSATRKLENDPRITPIGRFLRRTSLDEIPQLLNVLRTDMSLVGPRPVVEDELRYYGPNAGYYQAVRPGITGLWQISGRSDTSYEERVALDTRYVREWSFRRDLVILAQTLPAVLLQKGAK</sequence>
<reference evidence="11 12" key="1">
    <citation type="journal article" date="2020" name="Int. J. Syst. Evol. Microbiol.">
        <title>Novel acetic acid bacteria from cider fermentations: Acetobacter conturbans sp. nov. and Acetobacter fallax sp. nov.</title>
        <authorList>
            <person name="Sombolestani A.S."/>
            <person name="Cleenwerck I."/>
            <person name="Cnockaert M."/>
            <person name="Borremans W."/>
            <person name="Wieme A.D."/>
            <person name="De Vuyst L."/>
            <person name="Vandamme P."/>
        </authorList>
    </citation>
    <scope>NUCLEOTIDE SEQUENCE [LARGE SCALE GENOMIC DNA]</scope>
    <source>
        <strain evidence="11 12">LMG 1637</strain>
    </source>
</reference>
<comment type="subcellular location">
    <subcellularLocation>
        <location evidence="1">Cell membrane</location>
    </subcellularLocation>
</comment>
<keyword evidence="4 11" id="KW-0808">Transferase</keyword>
<dbReference type="Pfam" id="PF02397">
    <property type="entry name" value="Bac_transf"/>
    <property type="match status" value="1"/>
</dbReference>
<keyword evidence="7 9" id="KW-0472">Membrane</keyword>
<evidence type="ECO:0000256" key="3">
    <source>
        <dbReference type="ARBA" id="ARBA00022475"/>
    </source>
</evidence>
<accession>A0ABX0KD24</accession>
<name>A0ABX0KD24_9PROT</name>
<comment type="similarity">
    <text evidence="2">Belongs to the bacterial sugar transferase family.</text>
</comment>
<evidence type="ECO:0000313" key="11">
    <source>
        <dbReference type="EMBL" id="NHO33036.1"/>
    </source>
</evidence>